<dbReference type="FunFam" id="3.10.270.10:FF:000001">
    <property type="entry name" value="Uricase"/>
    <property type="match status" value="1"/>
</dbReference>
<dbReference type="GO" id="GO:0004846">
    <property type="term" value="F:urate oxidase activity"/>
    <property type="evidence" value="ECO:0007669"/>
    <property type="project" value="UniProtKB-EC"/>
</dbReference>
<dbReference type="InterPro" id="IPR008974">
    <property type="entry name" value="TRAF-like"/>
</dbReference>
<dbReference type="PROSITE" id="PS50144">
    <property type="entry name" value="MATH"/>
    <property type="match status" value="1"/>
</dbReference>
<evidence type="ECO:0000256" key="16">
    <source>
        <dbReference type="ARBA" id="ARBA00022843"/>
    </source>
</evidence>
<dbReference type="InterPro" id="IPR011333">
    <property type="entry name" value="SKP1/BTB/POZ_sf"/>
</dbReference>
<dbReference type="EC" id="1.7.3.3" evidence="6"/>
<evidence type="ECO:0000256" key="2">
    <source>
        <dbReference type="ARBA" id="ARBA00004275"/>
    </source>
</evidence>
<evidence type="ECO:0000313" key="24">
    <source>
        <dbReference type="EMBL" id="EKC19304.1"/>
    </source>
</evidence>
<keyword evidence="24" id="KW-0675">Receptor</keyword>
<evidence type="ECO:0000256" key="9">
    <source>
        <dbReference type="ARBA" id="ARBA00022499"/>
    </source>
</evidence>
<dbReference type="HOGENOM" id="CLU_244864_0_0_1"/>
<keyword evidence="10" id="KW-0659">Purine metabolism</keyword>
<evidence type="ECO:0000256" key="21">
    <source>
        <dbReference type="ARBA" id="ARBA00048818"/>
    </source>
</evidence>
<protein>
    <recommendedName>
        <fullName evidence="7">Uricase</fullName>
        <ecNumber evidence="6">1.7.3.3</ecNumber>
    </recommendedName>
    <alternativeName>
        <fullName evidence="20">Urate oxidase</fullName>
    </alternativeName>
</protein>
<dbReference type="SMART" id="SM00061">
    <property type="entry name" value="MATH"/>
    <property type="match status" value="1"/>
</dbReference>
<dbReference type="SUPFAM" id="SSF49599">
    <property type="entry name" value="TRAF domain-like"/>
    <property type="match status" value="2"/>
</dbReference>
<comment type="function">
    <text evidence="1">Catalyzes the oxidation of uric acid to 5-hydroxyisourate, which is further processed to form (S)-allantoin.</text>
</comment>
<evidence type="ECO:0000256" key="18">
    <source>
        <dbReference type="ARBA" id="ARBA00023054"/>
    </source>
</evidence>
<evidence type="ECO:0000256" key="6">
    <source>
        <dbReference type="ARBA" id="ARBA00012598"/>
    </source>
</evidence>
<evidence type="ECO:0000256" key="19">
    <source>
        <dbReference type="ARBA" id="ARBA00023140"/>
    </source>
</evidence>
<organism evidence="24">
    <name type="scientific">Magallana gigas</name>
    <name type="common">Pacific oyster</name>
    <name type="synonym">Crassostrea gigas</name>
    <dbReference type="NCBI Taxonomy" id="29159"/>
    <lineage>
        <taxon>Eukaryota</taxon>
        <taxon>Metazoa</taxon>
        <taxon>Spiralia</taxon>
        <taxon>Lophotrochozoa</taxon>
        <taxon>Mollusca</taxon>
        <taxon>Bivalvia</taxon>
        <taxon>Autobranchia</taxon>
        <taxon>Pteriomorphia</taxon>
        <taxon>Ostreida</taxon>
        <taxon>Ostreoidea</taxon>
        <taxon>Ostreidae</taxon>
        <taxon>Magallana</taxon>
    </lineage>
</organism>
<dbReference type="Pfam" id="PF02176">
    <property type="entry name" value="zf-TRAF"/>
    <property type="match status" value="1"/>
</dbReference>
<dbReference type="Pfam" id="PF26017">
    <property type="entry name" value="BACK_BTBD8"/>
    <property type="match status" value="1"/>
</dbReference>
<dbReference type="PANTHER" id="PTHR42874:SF1">
    <property type="entry name" value="URICASE"/>
    <property type="match status" value="1"/>
</dbReference>
<keyword evidence="13" id="KW-0677">Repeat</keyword>
<evidence type="ECO:0000256" key="7">
    <source>
        <dbReference type="ARBA" id="ARBA00017098"/>
    </source>
</evidence>
<evidence type="ECO:0000256" key="1">
    <source>
        <dbReference type="ARBA" id="ARBA00003860"/>
    </source>
</evidence>
<dbReference type="SMART" id="SM00225">
    <property type="entry name" value="BTB"/>
    <property type="match status" value="1"/>
</dbReference>
<keyword evidence="8" id="KW-0963">Cytoplasm</keyword>
<dbReference type="FunFam" id="2.60.210.10:FF:000001">
    <property type="entry name" value="TNF receptor-associated factor"/>
    <property type="match status" value="1"/>
</dbReference>
<dbReference type="Gene3D" id="1.20.5.170">
    <property type="match status" value="1"/>
</dbReference>
<evidence type="ECO:0000256" key="5">
    <source>
        <dbReference type="ARBA" id="ARBA00009760"/>
    </source>
</evidence>
<dbReference type="PROSITE" id="PS50145">
    <property type="entry name" value="ZF_TRAF"/>
    <property type="match status" value="2"/>
</dbReference>
<proteinExistence type="inferred from homology"/>
<dbReference type="PANTHER" id="PTHR42874">
    <property type="entry name" value="URICASE"/>
    <property type="match status" value="1"/>
</dbReference>
<comment type="similarity">
    <text evidence="5">Belongs to the uricase family.</text>
</comment>
<keyword evidence="19" id="KW-0576">Peroxisome</keyword>
<keyword evidence="11" id="KW-0053">Apoptosis</keyword>
<evidence type="ECO:0000256" key="3">
    <source>
        <dbReference type="ARBA" id="ARBA00004496"/>
    </source>
</evidence>
<dbReference type="CDD" id="cd00270">
    <property type="entry name" value="MATH_TRAF_C"/>
    <property type="match status" value="1"/>
</dbReference>
<dbReference type="InterPro" id="IPR013083">
    <property type="entry name" value="Znf_RING/FYVE/PHD"/>
</dbReference>
<comment type="subcellular location">
    <subcellularLocation>
        <location evidence="3">Cytoplasm</location>
    </subcellularLocation>
    <subcellularLocation>
        <location evidence="2">Peroxisome</location>
    </subcellularLocation>
</comment>
<dbReference type="Pfam" id="PF01014">
    <property type="entry name" value="Uricase"/>
    <property type="match status" value="2"/>
</dbReference>
<dbReference type="InParanoid" id="K1PK79"/>
<dbReference type="InterPro" id="IPR001293">
    <property type="entry name" value="Znf_TRAF"/>
</dbReference>
<dbReference type="SUPFAM" id="SSF55620">
    <property type="entry name" value="Tetrahydrobiopterin biosynthesis enzymes-like"/>
    <property type="match status" value="2"/>
</dbReference>
<dbReference type="GO" id="GO:0019628">
    <property type="term" value="P:urate catabolic process"/>
    <property type="evidence" value="ECO:0007669"/>
    <property type="project" value="UniProtKB-UniPathway"/>
</dbReference>
<evidence type="ECO:0000256" key="23">
    <source>
        <dbReference type="SAM" id="MobiDB-lite"/>
    </source>
</evidence>
<dbReference type="InterPro" id="IPR049342">
    <property type="entry name" value="TRAF1-6_MATH_dom"/>
</dbReference>
<feature type="compositionally biased region" description="Low complexity" evidence="23">
    <location>
        <begin position="1509"/>
        <end position="1530"/>
    </location>
</feature>
<dbReference type="InterPro" id="IPR002083">
    <property type="entry name" value="MATH/TRAF_dom"/>
</dbReference>
<evidence type="ECO:0000256" key="11">
    <source>
        <dbReference type="ARBA" id="ARBA00022703"/>
    </source>
</evidence>
<evidence type="ECO:0000256" key="12">
    <source>
        <dbReference type="ARBA" id="ARBA00022723"/>
    </source>
</evidence>
<dbReference type="Gene3D" id="2.60.210.10">
    <property type="entry name" value="Apoptosis, Tumor Necrosis Factor Receptor Associated Protein 2, Chain A"/>
    <property type="match status" value="1"/>
</dbReference>
<feature type="region of interest" description="Disordered" evidence="23">
    <location>
        <begin position="1429"/>
        <end position="1538"/>
    </location>
</feature>
<dbReference type="PRINTS" id="PR00093">
    <property type="entry name" value="URICASE"/>
</dbReference>
<keyword evidence="15" id="KW-0862">Zinc</keyword>
<keyword evidence="17" id="KW-0560">Oxidoreductase</keyword>
<keyword evidence="12" id="KW-0479">Metal-binding</keyword>
<dbReference type="Gene3D" id="3.10.270.10">
    <property type="entry name" value="Urate Oxidase"/>
    <property type="match status" value="1"/>
</dbReference>
<dbReference type="InterPro" id="IPR043225">
    <property type="entry name" value="BACK_BTBD8"/>
</dbReference>
<dbReference type="InterPro" id="IPR000210">
    <property type="entry name" value="BTB/POZ_dom"/>
</dbReference>
<feature type="coiled-coil region" evidence="22">
    <location>
        <begin position="673"/>
        <end position="707"/>
    </location>
</feature>
<dbReference type="GO" id="GO:0006915">
    <property type="term" value="P:apoptotic process"/>
    <property type="evidence" value="ECO:0007669"/>
    <property type="project" value="UniProtKB-KW"/>
</dbReference>
<dbReference type="PROSITE" id="PS50097">
    <property type="entry name" value="BTB"/>
    <property type="match status" value="1"/>
</dbReference>
<dbReference type="Gene3D" id="3.30.40.10">
    <property type="entry name" value="Zinc/RING finger domain, C3HC4 (zinc finger)"/>
    <property type="match status" value="3"/>
</dbReference>
<dbReference type="NCBIfam" id="TIGR03383">
    <property type="entry name" value="urate_oxi"/>
    <property type="match status" value="1"/>
</dbReference>
<keyword evidence="18 22" id="KW-0175">Coiled coil</keyword>
<evidence type="ECO:0000256" key="4">
    <source>
        <dbReference type="ARBA" id="ARBA00004831"/>
    </source>
</evidence>
<dbReference type="CDD" id="cd18490">
    <property type="entry name" value="BACK_BTBD8"/>
    <property type="match status" value="1"/>
</dbReference>
<dbReference type="GO" id="GO:0006145">
    <property type="term" value="P:purine nucleobase catabolic process"/>
    <property type="evidence" value="ECO:0007669"/>
    <property type="project" value="TreeGrafter"/>
</dbReference>
<comment type="pathway">
    <text evidence="4">Purine metabolism; urate degradation; (S)-allantoin from urate: step 1/3.</text>
</comment>
<evidence type="ECO:0000256" key="10">
    <source>
        <dbReference type="ARBA" id="ARBA00022631"/>
    </source>
</evidence>
<accession>K1PK79</accession>
<evidence type="ECO:0000256" key="8">
    <source>
        <dbReference type="ARBA" id="ARBA00022490"/>
    </source>
</evidence>
<feature type="compositionally biased region" description="Polar residues" evidence="23">
    <location>
        <begin position="1448"/>
        <end position="1476"/>
    </location>
</feature>
<dbReference type="UniPathway" id="UPA00394">
    <property type="reaction ID" value="UER00650"/>
</dbReference>
<reference evidence="24" key="1">
    <citation type="journal article" date="2012" name="Nature">
        <title>The oyster genome reveals stress adaptation and complexity of shell formation.</title>
        <authorList>
            <person name="Zhang G."/>
            <person name="Fang X."/>
            <person name="Guo X."/>
            <person name="Li L."/>
            <person name="Luo R."/>
            <person name="Xu F."/>
            <person name="Yang P."/>
            <person name="Zhang L."/>
            <person name="Wang X."/>
            <person name="Qi H."/>
            <person name="Xiong Z."/>
            <person name="Que H."/>
            <person name="Xie Y."/>
            <person name="Holland P.W."/>
            <person name="Paps J."/>
            <person name="Zhu Y."/>
            <person name="Wu F."/>
            <person name="Chen Y."/>
            <person name="Wang J."/>
            <person name="Peng C."/>
            <person name="Meng J."/>
            <person name="Yang L."/>
            <person name="Liu J."/>
            <person name="Wen B."/>
            <person name="Zhang N."/>
            <person name="Huang Z."/>
            <person name="Zhu Q."/>
            <person name="Feng Y."/>
            <person name="Mount A."/>
            <person name="Hedgecock D."/>
            <person name="Xu Z."/>
            <person name="Liu Y."/>
            <person name="Domazet-Loso T."/>
            <person name="Du Y."/>
            <person name="Sun X."/>
            <person name="Zhang S."/>
            <person name="Liu B."/>
            <person name="Cheng P."/>
            <person name="Jiang X."/>
            <person name="Li J."/>
            <person name="Fan D."/>
            <person name="Wang W."/>
            <person name="Fu W."/>
            <person name="Wang T."/>
            <person name="Wang B."/>
            <person name="Zhang J."/>
            <person name="Peng Z."/>
            <person name="Li Y."/>
            <person name="Li N."/>
            <person name="Wang J."/>
            <person name="Chen M."/>
            <person name="He Y."/>
            <person name="Tan F."/>
            <person name="Song X."/>
            <person name="Zheng Q."/>
            <person name="Huang R."/>
            <person name="Yang H."/>
            <person name="Du X."/>
            <person name="Chen L."/>
            <person name="Yang M."/>
            <person name="Gaffney P.M."/>
            <person name="Wang S."/>
            <person name="Luo L."/>
            <person name="She Z."/>
            <person name="Ming Y."/>
            <person name="Huang W."/>
            <person name="Zhang S."/>
            <person name="Huang B."/>
            <person name="Zhang Y."/>
            <person name="Qu T."/>
            <person name="Ni P."/>
            <person name="Miao G."/>
            <person name="Wang J."/>
            <person name="Wang Q."/>
            <person name="Steinberg C.E."/>
            <person name="Wang H."/>
            <person name="Li N."/>
            <person name="Qian L."/>
            <person name="Zhang G."/>
            <person name="Li Y."/>
            <person name="Yang H."/>
            <person name="Liu X."/>
            <person name="Wang J."/>
            <person name="Yin Y."/>
            <person name="Wang J."/>
        </authorList>
    </citation>
    <scope>NUCLEOTIDE SEQUENCE [LARGE SCALE GENOMIC DNA]</scope>
    <source>
        <strain evidence="24">05x7-T-G4-1.051#20</strain>
    </source>
</reference>
<dbReference type="Pfam" id="PF21355">
    <property type="entry name" value="TRAF-mep_MATH"/>
    <property type="match status" value="1"/>
</dbReference>
<comment type="catalytic activity">
    <reaction evidence="21">
        <text>urate + O2 + H2O = 5-hydroxyisourate + H2O2</text>
        <dbReference type="Rhea" id="RHEA:21368"/>
        <dbReference type="ChEBI" id="CHEBI:15377"/>
        <dbReference type="ChEBI" id="CHEBI:15379"/>
        <dbReference type="ChEBI" id="CHEBI:16240"/>
        <dbReference type="ChEBI" id="CHEBI:17775"/>
        <dbReference type="ChEBI" id="CHEBI:18072"/>
        <dbReference type="EC" id="1.7.3.3"/>
    </reaction>
</comment>
<gene>
    <name evidence="24" type="ORF">CGI_10008964</name>
</gene>
<evidence type="ECO:0000256" key="15">
    <source>
        <dbReference type="ARBA" id="ARBA00022833"/>
    </source>
</evidence>
<feature type="compositionally biased region" description="Polar residues" evidence="23">
    <location>
        <begin position="1489"/>
        <end position="1498"/>
    </location>
</feature>
<dbReference type="InterPro" id="IPR002042">
    <property type="entry name" value="Uricase"/>
</dbReference>
<evidence type="ECO:0000256" key="14">
    <source>
        <dbReference type="ARBA" id="ARBA00022771"/>
    </source>
</evidence>
<feature type="coiled-coil region" evidence="22">
    <location>
        <begin position="57"/>
        <end position="84"/>
    </location>
</feature>
<keyword evidence="9" id="KW-1017">Isopeptide bond</keyword>
<dbReference type="SUPFAM" id="SSF54695">
    <property type="entry name" value="POZ domain"/>
    <property type="match status" value="1"/>
</dbReference>
<dbReference type="GO" id="GO:0008270">
    <property type="term" value="F:zinc ion binding"/>
    <property type="evidence" value="ECO:0007669"/>
    <property type="project" value="UniProtKB-KW"/>
</dbReference>
<sequence>MSIGKALDDIMPSVFKDVSKGVTKLSAKALSVLAAIGIVIDLWSLYWSAADLSNFNKGQLCSEAEKLQKIIEQMQHEYDMASESVIQTEFKFTGYGKNYVKLLYLRRDGDIHFVKELEVSTELTLNNVKDYTHGDNSDIIATDSQKNTVYVMAKQHGVKSAERFALLLCEHFLRKYRHVTRAKVYIEEAPWKRMEIGGQQHVHAFLLSHEAKHVCEVEQYRDERPTIWTALSGMKVMKTTQSAFKNFVSDEFRTLPDADDRLFCTIVQCKWWYNTSAVNFERAWEGVKSIILEIFAGPADRGEYSPSVQNTLYLTAQKVLEKMPEVEKVYINLPNVHYFGVDYNRFPKIDFVRNDDNEHSHNQVNFRIQSLLGKDRGSFIDETVSSGSQVQCKSCIEEGVDNEDYSIIRKEQLFPDNALRREMFSMESNCSNLGCPWTGKFRDFEKHVKDCKFRPIPCPNCGESVEVSRVKSHAEKDCPKRPVTCKYCSTSTSQDQLEEHNKECPKYPMNCESCGKKKIQRDKVAIKFQEHVDSECPNKKVKCIAGCEAVERRRFISHIEEKPGFHIEKMMDQLRELTNSITGEKLRHLGEDVEQLKQTMSLSNHMQQNGASGTNRLPSNDEAQSAEGAGINIDANKFSAVEIKVGTFEGIVTTLHREIERVLNVLDDRQKDMEIIKRDCEEKAKKIEELERKLAYSEVQVTQLSQNVLSKDNCSFNGELVWRIENWSEVRAKAVAGTVTSLFSPPFYTSKYGYKMCVRLYPNGDGMGKKTHISIFFAILRGDYDAILTWPFSKRVIFTVFDQSGGAPVRDSFRTDPNSSSFKRPTTDMNIASGCPLFLPLSRLQGNGGFALNHRKNMARPKDKFRSQIFGDAFLDKSERERSRLKLTLAKQMQKDIGSQLYNVNSVDGEIDEIDIAAGYTMVDYLLSLLSEKKPESVRRRMMRIRKEDEDMNGEETTDPLEESEVLTNGVQDLHNETVTRDEEVQNKVIPHVNGVEECNTLAEKVTLDGENDIQDNRCDKYDSDNTDILQKVAEEDTKLSDVDDVVEENPNLSELIKMSYDITVPYNTCSVLGEDLLRGFLQDLDYDCIITVSDVHFKAHRSLLTARSAYFEAMLSGSWVESDSHEIKLEGVTPGVMEQTLLYLYGGVTDLIDSCTLSELIMVADMYGLDGLRDVVLYNLRRDYCHFFHKPCSVCEEGVLITLCLTVTYNMAEMQERCTKWINNHRIKIWRTEAFARLPPEIIEICYNTAASSMDISNVIRVMMDCQRMNRTIPHLKHNETVLHYITLLMDSATEYTSQNFNRLINSPHFINLDKDLAFKIDLLEELFESVIKSLSMKTACLAYVSLTKVYKNVTEGGEYYVCYAGENCNIGEKFISSLLKMSEAFLKMHIHQVINTENWDLLPKDFQTHLLATSNFVWVEGFSKSRKAPPKLTSMQEKSSPHSEKQGATQKSVTDKNLATSLTSVGGDSSSRQVTRPPKPLPKKTNQKLSSTTTKGGQLKQRLSPCGSVESISSRGSVSTRGSQSSTRASPTEFGPVVGNGILLADIPLEPVDDGVAQRAILPPSIHSIEQLQPILVWKQVTQNN</sequence>
<dbReference type="CDD" id="cd18286">
    <property type="entry name" value="BTB2_POZ_BTBD8"/>
    <property type="match status" value="1"/>
</dbReference>
<evidence type="ECO:0000256" key="20">
    <source>
        <dbReference type="ARBA" id="ARBA00031317"/>
    </source>
</evidence>
<evidence type="ECO:0000256" key="17">
    <source>
        <dbReference type="ARBA" id="ARBA00023002"/>
    </source>
</evidence>
<keyword evidence="16" id="KW-0832">Ubl conjugation</keyword>
<dbReference type="EMBL" id="JH818021">
    <property type="protein sequence ID" value="EKC19304.1"/>
    <property type="molecule type" value="Genomic_DNA"/>
</dbReference>
<dbReference type="Gene3D" id="3.30.710.10">
    <property type="entry name" value="Potassium Channel Kv1.1, Chain A"/>
    <property type="match status" value="1"/>
</dbReference>
<dbReference type="Pfam" id="PF00651">
    <property type="entry name" value="BTB"/>
    <property type="match status" value="1"/>
</dbReference>
<name>K1PK79_MAGGI</name>
<keyword evidence="14" id="KW-0863">Zinc-finger</keyword>
<evidence type="ECO:0000256" key="13">
    <source>
        <dbReference type="ARBA" id="ARBA00022737"/>
    </source>
</evidence>
<evidence type="ECO:0000256" key="22">
    <source>
        <dbReference type="SAM" id="Coils"/>
    </source>
</evidence>
<dbReference type="GO" id="GO:0005777">
    <property type="term" value="C:peroxisome"/>
    <property type="evidence" value="ECO:0007669"/>
    <property type="project" value="UniProtKB-SubCell"/>
</dbReference>